<evidence type="ECO:0000313" key="3">
    <source>
        <dbReference type="EMBL" id="MDR7172939.1"/>
    </source>
</evidence>
<dbReference type="InterPro" id="IPR013762">
    <property type="entry name" value="Integrase-like_cat_sf"/>
</dbReference>
<keyword evidence="4" id="KW-1185">Reference proteome</keyword>
<evidence type="ECO:0000256" key="1">
    <source>
        <dbReference type="ARBA" id="ARBA00023172"/>
    </source>
</evidence>
<sequence length="352" mass="39663">MAARPPDLIEDLSTGTVIDIGKSEHEAFWAWAIIEVSRHTGVRIEELLEITHLGLIAYTVPATGEVVPMLQIVPSKSNEERLLLVSPELASVLAAIITRLRAGHEATVPLTTRYDVHEKVIGPQLPHLFQHRTGWVWKTFSYGTVQKFLCDTLTRTGLTDAAGRPLRYTPHDFRRLWATEAVSNGLPVHIAAKLLGHKNINTTQTYVAIFDEHLVRAYRAFLDNRRALRPQAEYRDPTDQEWREFQQHFELRKLELGTCSRPYGSPCQHEHACIRCPSLQIDPRARARLVEILANLRDRIAEAKAYGWTGEVEGLRVSMNAAAAKLASLDKVNERNVQARSPTSLGLPQVRT</sequence>
<name>A0ABU1XRD6_9NOCA</name>
<dbReference type="PROSITE" id="PS51898">
    <property type="entry name" value="TYR_RECOMBINASE"/>
    <property type="match status" value="1"/>
</dbReference>
<accession>A0ABU1XRD6</accession>
<dbReference type="InterPro" id="IPR002104">
    <property type="entry name" value="Integrase_catalytic"/>
</dbReference>
<dbReference type="SUPFAM" id="SSF56349">
    <property type="entry name" value="DNA breaking-rejoining enzymes"/>
    <property type="match status" value="1"/>
</dbReference>
<organism evidence="3 4">
    <name type="scientific">Nocardia kruczakiae</name>
    <dbReference type="NCBI Taxonomy" id="261477"/>
    <lineage>
        <taxon>Bacteria</taxon>
        <taxon>Bacillati</taxon>
        <taxon>Actinomycetota</taxon>
        <taxon>Actinomycetes</taxon>
        <taxon>Mycobacteriales</taxon>
        <taxon>Nocardiaceae</taxon>
        <taxon>Nocardia</taxon>
    </lineage>
</organism>
<dbReference type="RefSeq" id="WP_310408300.1">
    <property type="nucleotide sequence ID" value="NZ_JAVDWW010000016.1"/>
</dbReference>
<dbReference type="Pfam" id="PF00589">
    <property type="entry name" value="Phage_integrase"/>
    <property type="match status" value="1"/>
</dbReference>
<keyword evidence="1" id="KW-0233">DNA recombination</keyword>
<feature type="domain" description="Tyr recombinase" evidence="2">
    <location>
        <begin position="3"/>
        <end position="219"/>
    </location>
</feature>
<dbReference type="EMBL" id="JAVDWW010000016">
    <property type="protein sequence ID" value="MDR7172939.1"/>
    <property type="molecule type" value="Genomic_DNA"/>
</dbReference>
<evidence type="ECO:0000259" key="2">
    <source>
        <dbReference type="PROSITE" id="PS51898"/>
    </source>
</evidence>
<gene>
    <name evidence="3" type="ORF">J2W56_006705</name>
</gene>
<dbReference type="CDD" id="cd00397">
    <property type="entry name" value="DNA_BRE_C"/>
    <property type="match status" value="1"/>
</dbReference>
<comment type="caution">
    <text evidence="3">The sequence shown here is derived from an EMBL/GenBank/DDBJ whole genome shotgun (WGS) entry which is preliminary data.</text>
</comment>
<dbReference type="InterPro" id="IPR011010">
    <property type="entry name" value="DNA_brk_join_enz"/>
</dbReference>
<reference evidence="3 4" key="1">
    <citation type="submission" date="2023-07" db="EMBL/GenBank/DDBJ databases">
        <title>Sorghum-associated microbial communities from plants grown in Nebraska, USA.</title>
        <authorList>
            <person name="Schachtman D."/>
        </authorList>
    </citation>
    <scope>NUCLEOTIDE SEQUENCE [LARGE SCALE GENOMIC DNA]</scope>
    <source>
        <strain evidence="3 4">4272</strain>
    </source>
</reference>
<dbReference type="Gene3D" id="1.10.443.10">
    <property type="entry name" value="Intergrase catalytic core"/>
    <property type="match status" value="1"/>
</dbReference>
<dbReference type="Proteomes" id="UP001251217">
    <property type="component" value="Unassembled WGS sequence"/>
</dbReference>
<evidence type="ECO:0000313" key="4">
    <source>
        <dbReference type="Proteomes" id="UP001251217"/>
    </source>
</evidence>
<proteinExistence type="predicted"/>
<protein>
    <submittedName>
        <fullName evidence="3">Site-specific recombinase XerC</fullName>
    </submittedName>
</protein>